<protein>
    <submittedName>
        <fullName evidence="3">Uncharacterized protein</fullName>
    </submittedName>
</protein>
<dbReference type="InterPro" id="IPR025306">
    <property type="entry name" value="Zn-bnd_dom_prob"/>
</dbReference>
<evidence type="ECO:0000313" key="4">
    <source>
        <dbReference type="Proteomes" id="UP000035648"/>
    </source>
</evidence>
<dbReference type="STRING" id="1618337.UT28_C0001G0099"/>
<feature type="domain" description="Probable zinc-binding" evidence="1">
    <location>
        <begin position="4"/>
        <end position="49"/>
    </location>
</feature>
<dbReference type="InterPro" id="IPR026363">
    <property type="entry name" value="CxxC-x17-CxxC_dom"/>
</dbReference>
<dbReference type="Pfam" id="PF23477">
    <property type="entry name" value="zf_Tbcl_2"/>
    <property type="match status" value="1"/>
</dbReference>
<feature type="domain" description="CxxC-x17-CxxC" evidence="2">
    <location>
        <begin position="53"/>
        <end position="89"/>
    </location>
</feature>
<evidence type="ECO:0000259" key="1">
    <source>
        <dbReference type="Pfam" id="PF13451"/>
    </source>
</evidence>
<sequence length="98" mass="11183">MDFQDKTLTCKDCGKDFAWSAGEQKFYADKGLQNSPSRCPDCRKQMKDKKVNREMFAITCKECGKQGEVPFEPRDPNDVLCADCFSKRKDEQSTEPTA</sequence>
<dbReference type="EMBL" id="CP011213">
    <property type="protein sequence ID" value="AKM81914.1"/>
    <property type="molecule type" value="Genomic_DNA"/>
</dbReference>
<dbReference type="Proteomes" id="UP000035648">
    <property type="component" value="Chromosome"/>
</dbReference>
<dbReference type="NCBIfam" id="TIGR04272">
    <property type="entry name" value="cxxc_cxxc_Mbark"/>
    <property type="match status" value="1"/>
</dbReference>
<evidence type="ECO:0000259" key="2">
    <source>
        <dbReference type="Pfam" id="PF23477"/>
    </source>
</evidence>
<dbReference type="AlphaFoldDB" id="A0A0G4B249"/>
<gene>
    <name evidence="3" type="ORF">UT28_C0001G0099</name>
</gene>
<dbReference type="KEGG" id="bbgw:UT28_C0001G0099"/>
<accession>A0A0G4B249</accession>
<organism evidence="3 4">
    <name type="scientific">Berkelbacteria bacterium GW2011_GWE1_39_12</name>
    <dbReference type="NCBI Taxonomy" id="1618337"/>
    <lineage>
        <taxon>Bacteria</taxon>
        <taxon>Candidatus Berkelbacteria</taxon>
    </lineage>
</organism>
<reference evidence="3 4" key="1">
    <citation type="journal article" date="2015" name="Nature">
        <title>rRNA introns, odd ribosomes, and small enigmatic genomes across a large radiation of phyla.</title>
        <authorList>
            <person name="Brown C.T."/>
            <person name="Hug L.A."/>
            <person name="Thomas B.C."/>
            <person name="Sharon I."/>
            <person name="Castelle C.J."/>
            <person name="Singh A."/>
            <person name="Wilkins M.J."/>
            <person name="Williams K.H."/>
            <person name="Banfield J.F."/>
        </authorList>
    </citation>
    <scope>NUCLEOTIDE SEQUENCE [LARGE SCALE GENOMIC DNA]</scope>
</reference>
<dbReference type="Pfam" id="PF13451">
    <property type="entry name" value="zf_Tbcl"/>
    <property type="match status" value="1"/>
</dbReference>
<evidence type="ECO:0000313" key="3">
    <source>
        <dbReference type="EMBL" id="AKM81914.1"/>
    </source>
</evidence>
<name>A0A0G4B249_9BACT</name>
<proteinExistence type="predicted"/>